<dbReference type="EMBL" id="LT906446">
    <property type="protein sequence ID" value="SNV05193.1"/>
    <property type="molecule type" value="Genomic_DNA"/>
</dbReference>
<evidence type="ECO:0000256" key="1">
    <source>
        <dbReference type="ARBA" id="ARBA00023118"/>
    </source>
</evidence>
<keyword evidence="1" id="KW-0051">Antiviral defense</keyword>
<sequence length="517" mass="60285">MKKIEYIIETLAPVSLAEKNNDNTLYVTKKYIPGSIIRGMLAGKFIKYKNLINAHEDEEFFNIFLSGKVRFLSAYPVGKNLKFLKKGFSPMNIPLSLVCSKDGKSIKDISLNKQITPGYKKMNGFILKDNNEICKVDVNTQVELHMARNSDKLRLIGSNKDGRIFNYEYIEPNQFFKGYMIIDDDVVDCIEDFLDSIDLTNIHIGRSKNIQYGKCSCKMGKSLDCDIFKYNLSNKNVYLQAITPYIPIKEWQSVDEVVSSLLSDIEKQLKKVGFNVNIKKENISILSTCEEISGYVNVWQSMRERKVAISAGSLIEFIIDKMDTDILKNLSEILYSGLGCRYEEGFGQFRIWQSMDDIKIVDYPTEVISRDNISDEVRKNAREIIHRRIILEVRKKAIMDAEKINPLKSKNVLNRIERILLSNYKEETIKQEISEFKSIAKDNLRKIRLNGITMYDFLFKDLKMPYDDIKWEKYLELDGNKIELLKNDLGYNVFDIDKNILFKEYWLWFVKHLKKRN</sequence>
<dbReference type="Proteomes" id="UP000215383">
    <property type="component" value="Chromosome 1"/>
</dbReference>
<dbReference type="eggNOG" id="COG1337">
    <property type="taxonomic scope" value="Bacteria"/>
</dbReference>
<dbReference type="GeneID" id="78508094"/>
<dbReference type="RefSeq" id="WP_027890305.1">
    <property type="nucleotide sequence ID" value="NZ_LT906446.1"/>
</dbReference>
<proteinExistence type="predicted"/>
<gene>
    <name evidence="3" type="ORF">SAMEA4364220_02114</name>
</gene>
<dbReference type="AlphaFoldDB" id="A0A239U878"/>
<reference evidence="3 4" key="1">
    <citation type="submission" date="2017-06" db="EMBL/GenBank/DDBJ databases">
        <authorList>
            <consortium name="Pathogen Informatics"/>
        </authorList>
    </citation>
    <scope>NUCLEOTIDE SEQUENCE [LARGE SCALE GENOMIC DNA]</scope>
    <source>
        <strain evidence="3 4">NCTC10570</strain>
    </source>
</reference>
<dbReference type="GO" id="GO:0051607">
    <property type="term" value="P:defense response to virus"/>
    <property type="evidence" value="ECO:0007669"/>
    <property type="project" value="UniProtKB-KW"/>
</dbReference>
<feature type="domain" description="CRISPR type III-associated protein" evidence="2">
    <location>
        <begin position="28"/>
        <end position="215"/>
    </location>
</feature>
<accession>A0A239U878</accession>
<name>A0A239U878_9FIRM</name>
<evidence type="ECO:0000313" key="3">
    <source>
        <dbReference type="EMBL" id="SNV05193.1"/>
    </source>
</evidence>
<evidence type="ECO:0000259" key="2">
    <source>
        <dbReference type="Pfam" id="PF03787"/>
    </source>
</evidence>
<protein>
    <submittedName>
        <fullName evidence="3">CRISPR-associated RAMP protein, Csx10 family</fullName>
    </submittedName>
</protein>
<evidence type="ECO:0000313" key="4">
    <source>
        <dbReference type="Proteomes" id="UP000215383"/>
    </source>
</evidence>
<dbReference type="Pfam" id="PF03787">
    <property type="entry name" value="RAMPs"/>
    <property type="match status" value="1"/>
</dbReference>
<dbReference type="InterPro" id="IPR005537">
    <property type="entry name" value="RAMP_III_fam"/>
</dbReference>
<keyword evidence="4" id="KW-1185">Reference proteome</keyword>
<organism evidence="3 4">
    <name type="scientific">Megamonas hypermegale</name>
    <dbReference type="NCBI Taxonomy" id="158847"/>
    <lineage>
        <taxon>Bacteria</taxon>
        <taxon>Bacillati</taxon>
        <taxon>Bacillota</taxon>
        <taxon>Negativicutes</taxon>
        <taxon>Selenomonadales</taxon>
        <taxon>Selenomonadaceae</taxon>
        <taxon>Megamonas</taxon>
    </lineage>
</organism>
<dbReference type="OrthoDB" id="482771at2"/>